<feature type="domain" description="Phosphoribosyl-dephospho-CoA transferase MdcG C-terminal" evidence="3">
    <location>
        <begin position="83"/>
        <end position="196"/>
    </location>
</feature>
<dbReference type="RefSeq" id="WP_378800640.1">
    <property type="nucleotide sequence ID" value="NZ_JBHUER010000010.1"/>
</dbReference>
<keyword evidence="1" id="KW-0808">Transferase</keyword>
<keyword evidence="6" id="KW-1185">Reference proteome</keyword>
<dbReference type="InterPro" id="IPR017557">
    <property type="entry name" value="Holo-ACP_synthase"/>
</dbReference>
<dbReference type="Pfam" id="PF10620">
    <property type="entry name" value="MdcG"/>
    <property type="match status" value="1"/>
</dbReference>
<evidence type="ECO:0000256" key="2">
    <source>
        <dbReference type="ARBA" id="ARBA00022695"/>
    </source>
</evidence>
<protein>
    <submittedName>
        <fullName evidence="5">Malonate decarboxylase holo-ACP synthase</fullName>
    </submittedName>
</protein>
<keyword evidence="2" id="KW-0548">Nucleotidyltransferase</keyword>
<dbReference type="InterPro" id="IPR049180">
    <property type="entry name" value="MdcG_C"/>
</dbReference>
<dbReference type="InterPro" id="IPR048903">
    <property type="entry name" value="MdcG_N"/>
</dbReference>
<accession>A0ABW4K8U2</accession>
<evidence type="ECO:0000313" key="5">
    <source>
        <dbReference type="EMBL" id="MFD1704594.1"/>
    </source>
</evidence>
<sequence length="203" mass="21293">MGLKCHDLLRLASPLALEGADASPWVAASLAETPWVVVRRGGEAGGRVAVGVRGATRAERFAAIVRAEDVVEAVTPADLAGRAPPRPHPAFDALASLRPALEATGASWGPAGAAGFELAASRATLTTSSDLDLVLRVTRRPERRTLDRLAAEADRAPLRVDVLLELAEGAVSLDEYLGGSVDVLLRTREGPRLVARDELAPLC</sequence>
<dbReference type="EMBL" id="JBHUER010000010">
    <property type="protein sequence ID" value="MFD1704594.1"/>
    <property type="molecule type" value="Genomic_DNA"/>
</dbReference>
<dbReference type="NCBIfam" id="NF002332">
    <property type="entry name" value="PRK01293.1"/>
    <property type="match status" value="1"/>
</dbReference>
<dbReference type="NCBIfam" id="TIGR03135">
    <property type="entry name" value="malonate_mdcG"/>
    <property type="match status" value="1"/>
</dbReference>
<evidence type="ECO:0000259" key="3">
    <source>
        <dbReference type="Pfam" id="PF10620"/>
    </source>
</evidence>
<comment type="caution">
    <text evidence="5">The sequence shown here is derived from an EMBL/GenBank/DDBJ whole genome shotgun (WGS) entry which is preliminary data.</text>
</comment>
<evidence type="ECO:0000313" key="6">
    <source>
        <dbReference type="Proteomes" id="UP001597308"/>
    </source>
</evidence>
<evidence type="ECO:0000256" key="1">
    <source>
        <dbReference type="ARBA" id="ARBA00022679"/>
    </source>
</evidence>
<dbReference type="Proteomes" id="UP001597308">
    <property type="component" value="Unassembled WGS sequence"/>
</dbReference>
<gene>
    <name evidence="5" type="ORF">ACFSCV_16430</name>
</gene>
<dbReference type="Pfam" id="PF20866">
    <property type="entry name" value="MdcG_N"/>
    <property type="match status" value="1"/>
</dbReference>
<proteinExistence type="predicted"/>
<name>A0ABW4K8U2_9HYPH</name>
<reference evidence="6" key="1">
    <citation type="journal article" date="2019" name="Int. J. Syst. Evol. Microbiol.">
        <title>The Global Catalogue of Microorganisms (GCM) 10K type strain sequencing project: providing services to taxonomists for standard genome sequencing and annotation.</title>
        <authorList>
            <consortium name="The Broad Institute Genomics Platform"/>
            <consortium name="The Broad Institute Genome Sequencing Center for Infectious Disease"/>
            <person name="Wu L."/>
            <person name="Ma J."/>
        </authorList>
    </citation>
    <scope>NUCLEOTIDE SEQUENCE [LARGE SCALE GENOMIC DNA]</scope>
    <source>
        <strain evidence="6">KCTC 23707</strain>
    </source>
</reference>
<organism evidence="5 6">
    <name type="scientific">Methylopila henanensis</name>
    <dbReference type="NCBI Taxonomy" id="873516"/>
    <lineage>
        <taxon>Bacteria</taxon>
        <taxon>Pseudomonadati</taxon>
        <taxon>Pseudomonadota</taxon>
        <taxon>Alphaproteobacteria</taxon>
        <taxon>Hyphomicrobiales</taxon>
        <taxon>Methylopilaceae</taxon>
        <taxon>Methylopila</taxon>
    </lineage>
</organism>
<evidence type="ECO:0000259" key="4">
    <source>
        <dbReference type="Pfam" id="PF20866"/>
    </source>
</evidence>
<feature type="domain" description="Phosphoribosyl-dephospho-CoA transferase MdcG N-terminal" evidence="4">
    <location>
        <begin position="6"/>
        <end position="76"/>
    </location>
</feature>